<feature type="compositionally biased region" description="Low complexity" evidence="1">
    <location>
        <begin position="54"/>
        <end position="79"/>
    </location>
</feature>
<sequence>MADGSTAVAARRLRSDDADERGEVMMEGSGGRPAPGEHIGGPLDGHNLRRRRSAWNPASWSAGSWSPTSWSPASASLAPNRGYRAPGTPGGRRFAPTEHLAPEAVAAFVDGELGMTAHARAADHLAICTECIAAVDAQVAARARLRTSGGISMPAGLLGALSQIPTREIDISGSTAAETDRIPERRSGRGFPVVRPSAPDQSAPNFSSTRDRMNRWRGR</sequence>
<feature type="compositionally biased region" description="Polar residues" evidence="1">
    <location>
        <begin position="199"/>
        <end position="208"/>
    </location>
</feature>
<evidence type="ECO:0000256" key="1">
    <source>
        <dbReference type="SAM" id="MobiDB-lite"/>
    </source>
</evidence>
<dbReference type="STRING" id="1223545.GS4_41_00080"/>
<evidence type="ECO:0008006" key="4">
    <source>
        <dbReference type="Google" id="ProtNLM"/>
    </source>
</evidence>
<feature type="compositionally biased region" description="Basic and acidic residues" evidence="1">
    <location>
        <begin position="13"/>
        <end position="24"/>
    </location>
</feature>
<comment type="caution">
    <text evidence="2">The sequence shown here is derived from an EMBL/GenBank/DDBJ whole genome shotgun (WGS) entry which is preliminary data.</text>
</comment>
<feature type="compositionally biased region" description="Basic and acidic residues" evidence="1">
    <location>
        <begin position="178"/>
        <end position="187"/>
    </location>
</feature>
<evidence type="ECO:0000313" key="3">
    <source>
        <dbReference type="Proteomes" id="UP000011666"/>
    </source>
</evidence>
<organism evidence="2 3">
    <name type="scientific">Gordonia soli NBRC 108243</name>
    <dbReference type="NCBI Taxonomy" id="1223545"/>
    <lineage>
        <taxon>Bacteria</taxon>
        <taxon>Bacillati</taxon>
        <taxon>Actinomycetota</taxon>
        <taxon>Actinomycetes</taxon>
        <taxon>Mycobacteriales</taxon>
        <taxon>Gordoniaceae</taxon>
        <taxon>Gordonia</taxon>
    </lineage>
</organism>
<name>M0QS36_9ACTN</name>
<proteinExistence type="predicted"/>
<accession>M0QS36</accession>
<dbReference type="AlphaFoldDB" id="M0QS36"/>
<feature type="region of interest" description="Disordered" evidence="1">
    <location>
        <begin position="172"/>
        <end position="219"/>
    </location>
</feature>
<dbReference type="Proteomes" id="UP000011666">
    <property type="component" value="Unassembled WGS sequence"/>
</dbReference>
<protein>
    <recommendedName>
        <fullName evidence="4">Zinc-finger domain-containing protein</fullName>
    </recommendedName>
</protein>
<feature type="compositionally biased region" description="Gly residues" evidence="1">
    <location>
        <begin position="28"/>
        <end position="43"/>
    </location>
</feature>
<feature type="region of interest" description="Disordered" evidence="1">
    <location>
        <begin position="1"/>
        <end position="94"/>
    </location>
</feature>
<keyword evidence="3" id="KW-1185">Reference proteome</keyword>
<dbReference type="eggNOG" id="COG5662">
    <property type="taxonomic scope" value="Bacteria"/>
</dbReference>
<reference evidence="2 3" key="1">
    <citation type="submission" date="2013-01" db="EMBL/GenBank/DDBJ databases">
        <title>Whole genome shotgun sequence of Gordonia soli NBRC 108243.</title>
        <authorList>
            <person name="Isaki-Nakamura S."/>
            <person name="Hosoyama A."/>
            <person name="Tsuchikane K."/>
            <person name="Ando Y."/>
            <person name="Baba S."/>
            <person name="Ohji S."/>
            <person name="Hamada M."/>
            <person name="Tamura T."/>
            <person name="Yamazoe A."/>
            <person name="Yamazaki S."/>
            <person name="Fujita N."/>
        </authorList>
    </citation>
    <scope>NUCLEOTIDE SEQUENCE [LARGE SCALE GENOMIC DNA]</scope>
    <source>
        <strain evidence="2 3">NBRC 108243</strain>
    </source>
</reference>
<dbReference type="EMBL" id="BANX01000041">
    <property type="protein sequence ID" value="GAC70762.1"/>
    <property type="molecule type" value="Genomic_DNA"/>
</dbReference>
<evidence type="ECO:0000313" key="2">
    <source>
        <dbReference type="EMBL" id="GAC70762.1"/>
    </source>
</evidence>
<gene>
    <name evidence="2" type="ORF">GS4_41_00080</name>
</gene>
<feature type="compositionally biased region" description="Basic and acidic residues" evidence="1">
    <location>
        <begin position="209"/>
        <end position="219"/>
    </location>
</feature>